<dbReference type="GO" id="GO:0030097">
    <property type="term" value="P:hemopoiesis"/>
    <property type="evidence" value="ECO:0007669"/>
    <property type="project" value="TreeGrafter"/>
</dbReference>
<gene>
    <name evidence="11 12" type="primary">runx3</name>
</gene>
<evidence type="ECO:0000256" key="1">
    <source>
        <dbReference type="ARBA" id="ARBA00004123"/>
    </source>
</evidence>
<evidence type="ECO:0000259" key="9">
    <source>
        <dbReference type="PROSITE" id="PS51062"/>
    </source>
</evidence>
<dbReference type="PANTHER" id="PTHR11950:SF43">
    <property type="entry name" value="RUNT-RELATED TRANSCRIPTION FACTOR 3"/>
    <property type="match status" value="1"/>
</dbReference>
<accession>A0A6P8G885</accession>
<name>A0A6P8G885_CLUHA</name>
<dbReference type="PRINTS" id="PR00967">
    <property type="entry name" value="ONCOGENEAML1"/>
</dbReference>
<dbReference type="InterPro" id="IPR008967">
    <property type="entry name" value="p53-like_TF_DNA-bd_sf"/>
</dbReference>
<feature type="binding site" evidence="7">
    <location>
        <position position="125"/>
    </location>
    <ligand>
        <name>chloride</name>
        <dbReference type="ChEBI" id="CHEBI:17996"/>
        <label>1</label>
    </ligand>
</feature>
<protein>
    <recommendedName>
        <fullName evidence="6">Runt-related transcription factor</fullName>
    </recommendedName>
</protein>
<dbReference type="InterPro" id="IPR000040">
    <property type="entry name" value="AML1_Runt"/>
</dbReference>
<evidence type="ECO:0000256" key="3">
    <source>
        <dbReference type="ARBA" id="ARBA00023125"/>
    </source>
</evidence>
<dbReference type="CTD" id="864"/>
<dbReference type="PROSITE" id="PS51062">
    <property type="entry name" value="RUNT"/>
    <property type="match status" value="1"/>
</dbReference>
<dbReference type="SUPFAM" id="SSF49417">
    <property type="entry name" value="p53-like transcription factors"/>
    <property type="match status" value="1"/>
</dbReference>
<dbReference type="FunFam" id="2.60.40.720:FF:000001">
    <property type="entry name" value="Runt-related transcription factor"/>
    <property type="match status" value="1"/>
</dbReference>
<dbReference type="GO" id="GO:0001503">
    <property type="term" value="P:ossification"/>
    <property type="evidence" value="ECO:0007669"/>
    <property type="project" value="TreeGrafter"/>
</dbReference>
<dbReference type="InterPro" id="IPR027384">
    <property type="entry name" value="Runx_central_dom_sf"/>
</dbReference>
<dbReference type="GO" id="GO:0002062">
    <property type="term" value="P:chondrocyte differentiation"/>
    <property type="evidence" value="ECO:0007669"/>
    <property type="project" value="TreeGrafter"/>
</dbReference>
<dbReference type="GO" id="GO:0005524">
    <property type="term" value="F:ATP binding"/>
    <property type="evidence" value="ECO:0007669"/>
    <property type="project" value="InterPro"/>
</dbReference>
<dbReference type="GeneTree" id="ENSGT00940000156598"/>
<dbReference type="GO" id="GO:0000978">
    <property type="term" value="F:RNA polymerase II cis-regulatory region sequence-specific DNA binding"/>
    <property type="evidence" value="ECO:0007669"/>
    <property type="project" value="TreeGrafter"/>
</dbReference>
<feature type="binding site" evidence="7">
    <location>
        <position position="121"/>
    </location>
    <ligand>
        <name>chloride</name>
        <dbReference type="ChEBI" id="CHEBI:17996"/>
        <label>1</label>
    </ligand>
</feature>
<dbReference type="GO" id="GO:0030182">
    <property type="term" value="P:neuron differentiation"/>
    <property type="evidence" value="ECO:0007669"/>
    <property type="project" value="TreeGrafter"/>
</dbReference>
<feature type="compositionally biased region" description="Polar residues" evidence="8">
    <location>
        <begin position="413"/>
        <end position="422"/>
    </location>
</feature>
<dbReference type="RefSeq" id="XP_031435668.1">
    <property type="nucleotide sequence ID" value="XM_031579808.2"/>
</dbReference>
<feature type="domain" description="Runt" evidence="9">
    <location>
        <begin position="59"/>
        <end position="187"/>
    </location>
</feature>
<feature type="binding site" evidence="7">
    <location>
        <position position="148"/>
    </location>
    <ligand>
        <name>chloride</name>
        <dbReference type="ChEBI" id="CHEBI:17996"/>
        <label>2</label>
    </ligand>
</feature>
<evidence type="ECO:0000256" key="8">
    <source>
        <dbReference type="SAM" id="MobiDB-lite"/>
    </source>
</evidence>
<keyword evidence="4 6" id="KW-0804">Transcription</keyword>
<feature type="region of interest" description="Disordered" evidence="8">
    <location>
        <begin position="365"/>
        <end position="435"/>
    </location>
</feature>
<evidence type="ECO:0000313" key="12">
    <source>
        <dbReference type="RefSeq" id="XP_031435668.1"/>
    </source>
</evidence>
<feature type="compositionally biased region" description="Polar residues" evidence="8">
    <location>
        <begin position="395"/>
        <end position="406"/>
    </location>
</feature>
<dbReference type="PANTHER" id="PTHR11950">
    <property type="entry name" value="RUNT RELATED"/>
    <property type="match status" value="1"/>
</dbReference>
<dbReference type="InterPro" id="IPR013711">
    <property type="entry name" value="RunxI_C_dom"/>
</dbReference>
<dbReference type="KEGG" id="char:105896069"/>
<dbReference type="GeneID" id="105896069"/>
<organism evidence="10 12">
    <name type="scientific">Clupea harengus</name>
    <name type="common">Atlantic herring</name>
    <dbReference type="NCBI Taxonomy" id="7950"/>
    <lineage>
        <taxon>Eukaryota</taxon>
        <taxon>Metazoa</taxon>
        <taxon>Chordata</taxon>
        <taxon>Craniata</taxon>
        <taxon>Vertebrata</taxon>
        <taxon>Euteleostomi</taxon>
        <taxon>Actinopterygii</taxon>
        <taxon>Neopterygii</taxon>
        <taxon>Teleostei</taxon>
        <taxon>Clupei</taxon>
        <taxon>Clupeiformes</taxon>
        <taxon>Clupeoidei</taxon>
        <taxon>Clupeidae</taxon>
        <taxon>Clupea</taxon>
    </lineage>
</organism>
<dbReference type="GO" id="GO:0000981">
    <property type="term" value="F:DNA-binding transcription factor activity, RNA polymerase II-specific"/>
    <property type="evidence" value="ECO:0007669"/>
    <property type="project" value="TreeGrafter"/>
</dbReference>
<dbReference type="Proteomes" id="UP000515152">
    <property type="component" value="Chromosome 14"/>
</dbReference>
<keyword evidence="5" id="KW-0539">Nucleus</keyword>
<sequence length="435" mass="46881">MASNSIFDSFSNYSSSLLRDPTTTRRFTPPSTSFPCKIPDGSGSMGTPGPLRTRPEARSVVDVLADHAGELVRTDSPNFLCSVLPSHWRCNKTLPVAFKVVALGDVPDGTLVTVMAGNDENYSAELRNASAVMKNQVARFNDLRFVGRSGRGKSFTLTITVFTGPPQVATYHRAIKVTVDGPREPRRHRVKLEDPQKMPFTERMSEIERYQRIRMGTSNGNPRPPHQTHFGSSTSQLGALWSEQMDPSGMKPCKVEEDLRWTGTTDLFPQRSFASSLSPLPRFPDPHVHYPGAFTYSANPSSTGIGGLSVTGMPSSRYHTYLPPPYPGNQNQSSHFQTNSSPYHLYYGTGSGSYQFSMVAAGGAGSGVSGSGAGERSPTRMLSSCTGASAGSGSLMGNPSLSSQNDGVDADGSHSNSPTAMTASGRMDESVWRPY</sequence>
<feature type="compositionally biased region" description="Low complexity" evidence="8">
    <location>
        <begin position="24"/>
        <end position="35"/>
    </location>
</feature>
<dbReference type="RefSeq" id="XP_012678242.1">
    <property type="nucleotide sequence ID" value="XM_012822788.3"/>
</dbReference>
<keyword evidence="2 6" id="KW-0805">Transcription regulation</keyword>
<dbReference type="GO" id="GO:0005634">
    <property type="term" value="C:nucleus"/>
    <property type="evidence" value="ECO:0007669"/>
    <property type="project" value="UniProtKB-SubCell"/>
</dbReference>
<dbReference type="OrthoDB" id="10029800at2759"/>
<evidence type="ECO:0000313" key="11">
    <source>
        <dbReference type="RefSeq" id="XP_012678242.1"/>
    </source>
</evidence>
<dbReference type="Gene3D" id="4.10.770.10">
    <property type="entry name" value="Signal Protein Aml-1b, Chain A, domain 3"/>
    <property type="match status" value="1"/>
</dbReference>
<keyword evidence="10" id="KW-1185">Reference proteome</keyword>
<dbReference type="InterPro" id="IPR012346">
    <property type="entry name" value="p53/RUNT-type_TF_DNA-bd_sf"/>
</dbReference>
<dbReference type="Gene3D" id="2.60.40.720">
    <property type="match status" value="1"/>
</dbReference>
<feature type="compositionally biased region" description="Basic and acidic residues" evidence="8">
    <location>
        <begin position="426"/>
        <end position="435"/>
    </location>
</feature>
<dbReference type="Pfam" id="PF00853">
    <property type="entry name" value="Runt"/>
    <property type="match status" value="1"/>
</dbReference>
<dbReference type="GO" id="GO:0045944">
    <property type="term" value="P:positive regulation of transcription by RNA polymerase II"/>
    <property type="evidence" value="ECO:0007669"/>
    <property type="project" value="UniProtKB-ARBA"/>
</dbReference>
<evidence type="ECO:0000256" key="4">
    <source>
        <dbReference type="ARBA" id="ARBA00023163"/>
    </source>
</evidence>
<dbReference type="GO" id="GO:0051094">
    <property type="term" value="P:positive regulation of developmental process"/>
    <property type="evidence" value="ECO:0007669"/>
    <property type="project" value="UniProtKB-ARBA"/>
</dbReference>
<evidence type="ECO:0000256" key="2">
    <source>
        <dbReference type="ARBA" id="ARBA00023015"/>
    </source>
</evidence>
<dbReference type="InterPro" id="IPR013524">
    <property type="entry name" value="Runt_dom"/>
</dbReference>
<feature type="binding site" evidence="7">
    <location>
        <position position="179"/>
    </location>
    <ligand>
        <name>chloride</name>
        <dbReference type="ChEBI" id="CHEBI:17996"/>
        <label>2</label>
    </ligand>
</feature>
<evidence type="ECO:0000256" key="6">
    <source>
        <dbReference type="PIRNR" id="PIRNR009374"/>
    </source>
</evidence>
<evidence type="ECO:0000256" key="5">
    <source>
        <dbReference type="ARBA" id="ARBA00023242"/>
    </source>
</evidence>
<dbReference type="GO" id="GO:0045595">
    <property type="term" value="P:regulation of cell differentiation"/>
    <property type="evidence" value="ECO:0007669"/>
    <property type="project" value="TreeGrafter"/>
</dbReference>
<feature type="region of interest" description="Disordered" evidence="8">
    <location>
        <begin position="20"/>
        <end position="54"/>
    </location>
</feature>
<dbReference type="Pfam" id="PF08504">
    <property type="entry name" value="RunxI"/>
    <property type="match status" value="1"/>
</dbReference>
<reference evidence="11 12" key="1">
    <citation type="submission" date="2025-04" db="UniProtKB">
        <authorList>
            <consortium name="RefSeq"/>
        </authorList>
    </citation>
    <scope>IDENTIFICATION</scope>
</reference>
<comment type="subcellular location">
    <subcellularLocation>
        <location evidence="1 6">Nucleus</location>
    </subcellularLocation>
</comment>
<evidence type="ECO:0000256" key="7">
    <source>
        <dbReference type="PIRSR" id="PIRSR009374-1"/>
    </source>
</evidence>
<evidence type="ECO:0000313" key="10">
    <source>
        <dbReference type="Proteomes" id="UP000515152"/>
    </source>
</evidence>
<dbReference type="AlphaFoldDB" id="A0A6P8G885"/>
<proteinExistence type="predicted"/>
<dbReference type="PIRSF" id="PIRSF009374">
    <property type="entry name" value="TF_Runt-rel_RUNX"/>
    <property type="match status" value="1"/>
</dbReference>
<keyword evidence="3 6" id="KW-0238">DNA-binding</keyword>
<dbReference type="InterPro" id="IPR016554">
    <property type="entry name" value="TF_Runt-rel_RUNX"/>
</dbReference>